<organism evidence="14 15">
    <name type="scientific">Streptomyces glycanivorans</name>
    <dbReference type="NCBI Taxonomy" id="3033808"/>
    <lineage>
        <taxon>Bacteria</taxon>
        <taxon>Bacillati</taxon>
        <taxon>Actinomycetota</taxon>
        <taxon>Actinomycetes</taxon>
        <taxon>Kitasatosporales</taxon>
        <taxon>Streptomycetaceae</taxon>
        <taxon>Streptomyces</taxon>
    </lineage>
</organism>
<keyword evidence="7 14" id="KW-0418">Kinase</keyword>
<dbReference type="InterPro" id="IPR003594">
    <property type="entry name" value="HATPase_dom"/>
</dbReference>
<feature type="domain" description="Histidine kinase" evidence="12">
    <location>
        <begin position="256"/>
        <end position="510"/>
    </location>
</feature>
<dbReference type="InterPro" id="IPR050428">
    <property type="entry name" value="TCS_sensor_his_kinase"/>
</dbReference>
<dbReference type="CDD" id="cd06225">
    <property type="entry name" value="HAMP"/>
    <property type="match status" value="1"/>
</dbReference>
<keyword evidence="5" id="KW-0808">Transferase</keyword>
<feature type="domain" description="HAMP" evidence="13">
    <location>
        <begin position="188"/>
        <end position="241"/>
    </location>
</feature>
<dbReference type="InterPro" id="IPR005467">
    <property type="entry name" value="His_kinase_dom"/>
</dbReference>
<dbReference type="CDD" id="cd00075">
    <property type="entry name" value="HATPase"/>
    <property type="match status" value="1"/>
</dbReference>
<evidence type="ECO:0000256" key="2">
    <source>
        <dbReference type="ARBA" id="ARBA00004236"/>
    </source>
</evidence>
<evidence type="ECO:0000256" key="10">
    <source>
        <dbReference type="ARBA" id="ARBA00023136"/>
    </source>
</evidence>
<dbReference type="SMART" id="SM00388">
    <property type="entry name" value="HisKA"/>
    <property type="match status" value="1"/>
</dbReference>
<dbReference type="PANTHER" id="PTHR45436:SF5">
    <property type="entry name" value="SENSOR HISTIDINE KINASE TRCS"/>
    <property type="match status" value="1"/>
</dbReference>
<dbReference type="InterPro" id="IPR003660">
    <property type="entry name" value="HAMP_dom"/>
</dbReference>
<evidence type="ECO:0000256" key="3">
    <source>
        <dbReference type="ARBA" id="ARBA00012438"/>
    </source>
</evidence>
<dbReference type="Gene3D" id="1.10.287.130">
    <property type="match status" value="1"/>
</dbReference>
<evidence type="ECO:0000256" key="5">
    <source>
        <dbReference type="ARBA" id="ARBA00022679"/>
    </source>
</evidence>
<keyword evidence="4" id="KW-0597">Phosphoprotein</keyword>
<sequence length="531" mass="56085">MKTPGRLRPRSLRTRLVLIATVLATAAVLVCQATGLTLMRSWLVGQVDDRLTDFRPPSPVYRDISGGTAPAHRPPAHEILPSDFRVYFYDAEGRLLPESLGDGRSEPRLRRTVTAGDPVDGRPATVPAEDGGGSWRVVADSGPDGMRAVVALPLDSVEEATSRLLWFSLGIGVATAAGVTLLGGAAVRLGLRPLTRVEHTARSITSGELEQNVTDTSPDTEVGRLGIAFNTMLDQLRAALHRKDRTERRLRRFMADAGHELRTPLTSLQGFAELLLHDPHMSASRRREAHELIAQNADRMSRLVDSLFLLAKLGDAPTTEHGPVDLLSLAADGIAATAVRHPERRVTLAPLGVRGAGDPGELDVVEGSGDPHQLAQVLSNLLDNACTHTPPGTRIEVRVGSLRAGPRTGGADRPGRTSANPPLPSGEPAHVIEVADDGPGLSPQDAAQVFDRFYRAQPAAGSSRDGVLAGGSGLGLAIASTIAEAHGGRLELDTGPGEGCAFRLLLPAGPAPGRPDAERCQAACRSDAPRS</sequence>
<comment type="catalytic activity">
    <reaction evidence="1">
        <text>ATP + protein L-histidine = ADP + protein N-phospho-L-histidine.</text>
        <dbReference type="EC" id="2.7.13.3"/>
    </reaction>
</comment>
<evidence type="ECO:0000313" key="14">
    <source>
        <dbReference type="EMBL" id="WLQ67261.1"/>
    </source>
</evidence>
<evidence type="ECO:0000313" key="15">
    <source>
        <dbReference type="Proteomes" id="UP001224433"/>
    </source>
</evidence>
<dbReference type="GO" id="GO:0016301">
    <property type="term" value="F:kinase activity"/>
    <property type="evidence" value="ECO:0007669"/>
    <property type="project" value="UniProtKB-KW"/>
</dbReference>
<evidence type="ECO:0000256" key="9">
    <source>
        <dbReference type="ARBA" id="ARBA00023012"/>
    </source>
</evidence>
<evidence type="ECO:0000259" key="12">
    <source>
        <dbReference type="PROSITE" id="PS50109"/>
    </source>
</evidence>
<dbReference type="EMBL" id="CP120983">
    <property type="protein sequence ID" value="WLQ67261.1"/>
    <property type="molecule type" value="Genomic_DNA"/>
</dbReference>
<feature type="region of interest" description="Disordered" evidence="11">
    <location>
        <begin position="99"/>
        <end position="134"/>
    </location>
</feature>
<dbReference type="Pfam" id="PF00672">
    <property type="entry name" value="HAMP"/>
    <property type="match status" value="1"/>
</dbReference>
<dbReference type="Proteomes" id="UP001224433">
    <property type="component" value="Chromosome"/>
</dbReference>
<gene>
    <name evidence="14" type="ORF">P8A20_28410</name>
</gene>
<name>A0ABY9JMF5_9ACTN</name>
<evidence type="ECO:0000256" key="7">
    <source>
        <dbReference type="ARBA" id="ARBA00022777"/>
    </source>
</evidence>
<proteinExistence type="predicted"/>
<keyword evidence="15" id="KW-1185">Reference proteome</keyword>
<keyword evidence="6" id="KW-0812">Transmembrane</keyword>
<dbReference type="SUPFAM" id="SSF55874">
    <property type="entry name" value="ATPase domain of HSP90 chaperone/DNA topoisomerase II/histidine kinase"/>
    <property type="match status" value="1"/>
</dbReference>
<dbReference type="Pfam" id="PF00512">
    <property type="entry name" value="HisKA"/>
    <property type="match status" value="1"/>
</dbReference>
<dbReference type="SMART" id="SM00304">
    <property type="entry name" value="HAMP"/>
    <property type="match status" value="1"/>
</dbReference>
<dbReference type="PANTHER" id="PTHR45436">
    <property type="entry name" value="SENSOR HISTIDINE KINASE YKOH"/>
    <property type="match status" value="1"/>
</dbReference>
<dbReference type="CDD" id="cd00082">
    <property type="entry name" value="HisKA"/>
    <property type="match status" value="1"/>
</dbReference>
<dbReference type="EC" id="2.7.13.3" evidence="3"/>
<dbReference type="InterPro" id="IPR003661">
    <property type="entry name" value="HisK_dim/P_dom"/>
</dbReference>
<dbReference type="Gene3D" id="3.30.565.10">
    <property type="entry name" value="Histidine kinase-like ATPase, C-terminal domain"/>
    <property type="match status" value="1"/>
</dbReference>
<evidence type="ECO:0000256" key="11">
    <source>
        <dbReference type="SAM" id="MobiDB-lite"/>
    </source>
</evidence>
<dbReference type="PROSITE" id="PS50109">
    <property type="entry name" value="HIS_KIN"/>
    <property type="match status" value="1"/>
</dbReference>
<evidence type="ECO:0000256" key="1">
    <source>
        <dbReference type="ARBA" id="ARBA00000085"/>
    </source>
</evidence>
<reference evidence="14 15" key="1">
    <citation type="submission" date="2023-03" db="EMBL/GenBank/DDBJ databases">
        <title>Isolation and description of six Streptomyces strains from soil environments, able to metabolize different microbial glucans.</title>
        <authorList>
            <person name="Widen T."/>
            <person name="Larsbrink J."/>
        </authorList>
    </citation>
    <scope>NUCLEOTIDE SEQUENCE [LARGE SCALE GENOMIC DNA]</scope>
    <source>
        <strain evidence="14 15">Alt3</strain>
    </source>
</reference>
<dbReference type="Gene3D" id="6.10.340.10">
    <property type="match status" value="1"/>
</dbReference>
<accession>A0ABY9JMF5</accession>
<evidence type="ECO:0000256" key="6">
    <source>
        <dbReference type="ARBA" id="ARBA00022692"/>
    </source>
</evidence>
<keyword evidence="8" id="KW-1133">Transmembrane helix</keyword>
<keyword evidence="9" id="KW-0902">Two-component regulatory system</keyword>
<dbReference type="SUPFAM" id="SSF158472">
    <property type="entry name" value="HAMP domain-like"/>
    <property type="match status" value="1"/>
</dbReference>
<dbReference type="PRINTS" id="PR00344">
    <property type="entry name" value="BCTRLSENSOR"/>
</dbReference>
<evidence type="ECO:0000256" key="8">
    <source>
        <dbReference type="ARBA" id="ARBA00022989"/>
    </source>
</evidence>
<dbReference type="SMART" id="SM00387">
    <property type="entry name" value="HATPase_c"/>
    <property type="match status" value="1"/>
</dbReference>
<dbReference type="RefSeq" id="WP_306104476.1">
    <property type="nucleotide sequence ID" value="NZ_CP120983.1"/>
</dbReference>
<keyword evidence="10" id="KW-0472">Membrane</keyword>
<protein>
    <recommendedName>
        <fullName evidence="3">histidine kinase</fullName>
        <ecNumber evidence="3">2.7.13.3</ecNumber>
    </recommendedName>
</protein>
<dbReference type="InterPro" id="IPR036890">
    <property type="entry name" value="HATPase_C_sf"/>
</dbReference>
<dbReference type="Pfam" id="PF02518">
    <property type="entry name" value="HATPase_c"/>
    <property type="match status" value="1"/>
</dbReference>
<dbReference type="InterPro" id="IPR004358">
    <property type="entry name" value="Sig_transdc_His_kin-like_C"/>
</dbReference>
<feature type="compositionally biased region" description="Basic and acidic residues" evidence="11">
    <location>
        <begin position="99"/>
        <end position="109"/>
    </location>
</feature>
<comment type="subcellular location">
    <subcellularLocation>
        <location evidence="2">Cell membrane</location>
    </subcellularLocation>
</comment>
<feature type="region of interest" description="Disordered" evidence="11">
    <location>
        <begin position="402"/>
        <end position="426"/>
    </location>
</feature>
<evidence type="ECO:0000256" key="4">
    <source>
        <dbReference type="ARBA" id="ARBA00022553"/>
    </source>
</evidence>
<dbReference type="InterPro" id="IPR036097">
    <property type="entry name" value="HisK_dim/P_sf"/>
</dbReference>
<dbReference type="SUPFAM" id="SSF47384">
    <property type="entry name" value="Homodimeric domain of signal transducing histidine kinase"/>
    <property type="match status" value="1"/>
</dbReference>
<dbReference type="PROSITE" id="PS50885">
    <property type="entry name" value="HAMP"/>
    <property type="match status" value="1"/>
</dbReference>
<evidence type="ECO:0000259" key="13">
    <source>
        <dbReference type="PROSITE" id="PS50885"/>
    </source>
</evidence>